<dbReference type="EMBL" id="VWSJ01000050">
    <property type="protein sequence ID" value="MSN97170.1"/>
    <property type="molecule type" value="Genomic_DNA"/>
</dbReference>
<dbReference type="Proteomes" id="UP000476338">
    <property type="component" value="Unassembled WGS sequence"/>
</dbReference>
<protein>
    <submittedName>
        <fullName evidence="1">Uncharacterized protein</fullName>
    </submittedName>
</protein>
<evidence type="ECO:0000313" key="1">
    <source>
        <dbReference type="EMBL" id="MSN97170.1"/>
    </source>
</evidence>
<organism evidence="1 2">
    <name type="scientific">Campylobacter portucalensis</name>
    <dbReference type="NCBI Taxonomy" id="2608384"/>
    <lineage>
        <taxon>Bacteria</taxon>
        <taxon>Pseudomonadati</taxon>
        <taxon>Campylobacterota</taxon>
        <taxon>Epsilonproteobacteria</taxon>
        <taxon>Campylobacterales</taxon>
        <taxon>Campylobacteraceae</taxon>
        <taxon>Campylobacter</taxon>
    </lineage>
</organism>
<name>A0A6L5WIV4_9BACT</name>
<sequence>MTTIISDLGAYYTSQGALASEISTMTNVQLANVSGLQGDLMTAGKACIHFEATDYDDSTKKPATLKVTQGSGNSEKICKKVYELASIDAILKGKFTYPKYDLATQTYTDTQSGNGEVAISGVGVKF</sequence>
<reference evidence="1 2" key="2">
    <citation type="submission" date="2020-03" db="EMBL/GenBank/DDBJ databases">
        <title>Campylobacter portucalensis sp. nov., a new species of Campylobacter isolated from the reproductive tract of bulls.</title>
        <authorList>
            <person name="Silva M.F."/>
            <person name="Pereira G."/>
            <person name="Carneiro C."/>
            <person name="Hemphill A."/>
            <person name="Mateus L."/>
            <person name="Lopes-Da-Costa L."/>
            <person name="Silva E."/>
        </authorList>
    </citation>
    <scope>NUCLEOTIDE SEQUENCE [LARGE SCALE GENOMIC DNA]</scope>
    <source>
        <strain evidence="1 2">FMV-PI01</strain>
    </source>
</reference>
<proteinExistence type="predicted"/>
<keyword evidence="2" id="KW-1185">Reference proteome</keyword>
<comment type="caution">
    <text evidence="1">The sequence shown here is derived from an EMBL/GenBank/DDBJ whole genome shotgun (WGS) entry which is preliminary data.</text>
</comment>
<accession>A0A6L5WIV4</accession>
<evidence type="ECO:0000313" key="2">
    <source>
        <dbReference type="Proteomes" id="UP000476338"/>
    </source>
</evidence>
<reference evidence="1 2" key="1">
    <citation type="submission" date="2019-09" db="EMBL/GenBank/DDBJ databases">
        <authorList>
            <person name="Silva M."/>
            <person name="Pereira G."/>
            <person name="Lopes-Da-Costa L."/>
            <person name="Silva E."/>
        </authorList>
    </citation>
    <scope>NUCLEOTIDE SEQUENCE [LARGE SCALE GENOMIC DNA]</scope>
    <source>
        <strain evidence="1 2">FMV-PI01</strain>
    </source>
</reference>
<gene>
    <name evidence="1" type="ORF">F1B92_08360</name>
</gene>
<dbReference type="AlphaFoldDB" id="A0A6L5WIV4"/>